<keyword evidence="3" id="KW-1185">Reference proteome</keyword>
<feature type="region of interest" description="Disordered" evidence="1">
    <location>
        <begin position="380"/>
        <end position="408"/>
    </location>
</feature>
<feature type="compositionally biased region" description="Low complexity" evidence="1">
    <location>
        <begin position="394"/>
        <end position="408"/>
    </location>
</feature>
<dbReference type="Proteomes" id="UP001363622">
    <property type="component" value="Unassembled WGS sequence"/>
</dbReference>
<feature type="compositionally biased region" description="Acidic residues" evidence="1">
    <location>
        <begin position="380"/>
        <end position="393"/>
    </location>
</feature>
<evidence type="ECO:0000313" key="3">
    <source>
        <dbReference type="Proteomes" id="UP001363622"/>
    </source>
</evidence>
<organism evidence="2 3">
    <name type="scientific">Phyllosticta citriasiana</name>
    <dbReference type="NCBI Taxonomy" id="595635"/>
    <lineage>
        <taxon>Eukaryota</taxon>
        <taxon>Fungi</taxon>
        <taxon>Dikarya</taxon>
        <taxon>Ascomycota</taxon>
        <taxon>Pezizomycotina</taxon>
        <taxon>Dothideomycetes</taxon>
        <taxon>Dothideomycetes incertae sedis</taxon>
        <taxon>Botryosphaeriales</taxon>
        <taxon>Phyllostictaceae</taxon>
        <taxon>Phyllosticta</taxon>
    </lineage>
</organism>
<proteinExistence type="predicted"/>
<protein>
    <submittedName>
        <fullName evidence="2">Uncharacterized protein</fullName>
    </submittedName>
</protein>
<accession>A0ABR1KT43</accession>
<evidence type="ECO:0000256" key="1">
    <source>
        <dbReference type="SAM" id="MobiDB-lite"/>
    </source>
</evidence>
<name>A0ABR1KT43_9PEZI</name>
<gene>
    <name evidence="2" type="ORF">IWZ03DRAFT_146462</name>
</gene>
<comment type="caution">
    <text evidence="2">The sequence shown here is derived from an EMBL/GenBank/DDBJ whole genome shotgun (WGS) entry which is preliminary data.</text>
</comment>
<dbReference type="EMBL" id="JBBPHU010000004">
    <property type="protein sequence ID" value="KAK7518461.1"/>
    <property type="molecule type" value="Genomic_DNA"/>
</dbReference>
<reference evidence="2 3" key="1">
    <citation type="submission" date="2024-04" db="EMBL/GenBank/DDBJ databases">
        <title>Phyllosticta paracitricarpa is synonymous to the EU quarantine fungus P. citricarpa based on phylogenomic analyses.</title>
        <authorList>
            <consortium name="Lawrence Berkeley National Laboratory"/>
            <person name="Van Ingen-Buijs V.A."/>
            <person name="Van Westerhoven A.C."/>
            <person name="Haridas S."/>
            <person name="Skiadas P."/>
            <person name="Martin F."/>
            <person name="Groenewald J.Z."/>
            <person name="Crous P.W."/>
            <person name="Seidl M.F."/>
        </authorList>
    </citation>
    <scope>NUCLEOTIDE SEQUENCE [LARGE SCALE GENOMIC DNA]</scope>
    <source>
        <strain evidence="2 3">CBS 123371</strain>
    </source>
</reference>
<sequence>MQSPPIHQRWDKTSDIRIGKSFNTKQLLRRKLDQINHSPYISPAAPSVLPLRIDEDEQRRLFNPYPCGVCSRDCSAYSVECAESSSTMPAVPPRDTFSLSDACPELGGAHGYVELLKHTKISLQFWPFFARALGKAGINPFLLTTRDRLVAYVLWEAMMSPDLPGLGFAPGVSRAGGTLLFLDMTDPMRAPIEVHFFDFVRKLLEKFAEAERWHHRQMALRAAVQRWEQWERENRSMGQESNAQEEEEEGKGSKKQEDDAISFSWITTECSSGATDNSSESSEEEIDYGDYLPPRDPIVLRAKWCALSGLWDMGNPYRNPKYRVFLNNEWHVAVPHLAKLEEEYAMRRAWVAEMKRQHDMALAAVKLDKEKGKGRLIEVESEDEQYDGEEESDSSGSIIGSRSSGWDSIKSWSNAIRNLFSNEEESSLEDADAALKKRDGVVRRFWNSLDNLCGAKDEMDEKDE</sequence>
<evidence type="ECO:0000313" key="2">
    <source>
        <dbReference type="EMBL" id="KAK7518461.1"/>
    </source>
</evidence>
<feature type="region of interest" description="Disordered" evidence="1">
    <location>
        <begin position="233"/>
        <end position="259"/>
    </location>
</feature>